<dbReference type="InterPro" id="IPR018392">
    <property type="entry name" value="LysM"/>
</dbReference>
<dbReference type="Gene3D" id="3.10.350.10">
    <property type="entry name" value="LysM domain"/>
    <property type="match status" value="1"/>
</dbReference>
<dbReference type="SUPFAM" id="SSF54106">
    <property type="entry name" value="LysM domain"/>
    <property type="match status" value="1"/>
</dbReference>
<dbReference type="Proteomes" id="UP000789901">
    <property type="component" value="Unassembled WGS sequence"/>
</dbReference>
<reference evidence="2 3" key="1">
    <citation type="submission" date="2021-06" db="EMBL/GenBank/DDBJ databases">
        <authorList>
            <person name="Kallberg Y."/>
            <person name="Tangrot J."/>
            <person name="Rosling A."/>
        </authorList>
    </citation>
    <scope>NUCLEOTIDE SEQUENCE [LARGE SCALE GENOMIC DNA]</scope>
    <source>
        <strain evidence="2 3">120-4 pot B 10/14</strain>
    </source>
</reference>
<comment type="caution">
    <text evidence="2">The sequence shown here is derived from an EMBL/GenBank/DDBJ whole genome shotgun (WGS) entry which is preliminary data.</text>
</comment>
<dbReference type="SMART" id="SM00257">
    <property type="entry name" value="LysM"/>
    <property type="match status" value="1"/>
</dbReference>
<dbReference type="PROSITE" id="PS51782">
    <property type="entry name" value="LYSM"/>
    <property type="match status" value="1"/>
</dbReference>
<name>A0ABN7V0H8_GIGMA</name>
<dbReference type="EMBL" id="CAJVQB010008066">
    <property type="protein sequence ID" value="CAG8713554.1"/>
    <property type="molecule type" value="Genomic_DNA"/>
</dbReference>
<feature type="domain" description="LysM" evidence="1">
    <location>
        <begin position="10"/>
        <end position="55"/>
    </location>
</feature>
<evidence type="ECO:0000313" key="2">
    <source>
        <dbReference type="EMBL" id="CAG8713554.1"/>
    </source>
</evidence>
<accession>A0ABN7V0H8</accession>
<organism evidence="2 3">
    <name type="scientific">Gigaspora margarita</name>
    <dbReference type="NCBI Taxonomy" id="4874"/>
    <lineage>
        <taxon>Eukaryota</taxon>
        <taxon>Fungi</taxon>
        <taxon>Fungi incertae sedis</taxon>
        <taxon>Mucoromycota</taxon>
        <taxon>Glomeromycotina</taxon>
        <taxon>Glomeromycetes</taxon>
        <taxon>Diversisporales</taxon>
        <taxon>Gigasporaceae</taxon>
        <taxon>Gigaspora</taxon>
    </lineage>
</organism>
<proteinExistence type="predicted"/>
<protein>
    <submittedName>
        <fullName evidence="2">19102_t:CDS:1</fullName>
    </submittedName>
</protein>
<evidence type="ECO:0000259" key="1">
    <source>
        <dbReference type="PROSITE" id="PS51782"/>
    </source>
</evidence>
<dbReference type="InterPro" id="IPR036779">
    <property type="entry name" value="LysM_dom_sf"/>
</dbReference>
<dbReference type="CDD" id="cd00118">
    <property type="entry name" value="LysM"/>
    <property type="match status" value="1"/>
</dbReference>
<dbReference type="Pfam" id="PF01476">
    <property type="entry name" value="LysM"/>
    <property type="match status" value="1"/>
</dbReference>
<gene>
    <name evidence="2" type="ORF">GMARGA_LOCUS12926</name>
</gene>
<evidence type="ECO:0000313" key="3">
    <source>
        <dbReference type="Proteomes" id="UP000789901"/>
    </source>
</evidence>
<keyword evidence="3" id="KW-1185">Reference proteome</keyword>
<sequence>MHKYALDPTQFQEIHSGDTFFSIAKKHGISLQELEDANPCIEDPTNILPNEKITIPDQQYCF</sequence>